<dbReference type="KEGG" id="vg:2648391"/>
<dbReference type="RefSeq" id="NP_858990.1">
    <property type="nucleotide sequence ID" value="NC_004902.1"/>
</dbReference>
<evidence type="ECO:0000313" key="1">
    <source>
        <dbReference type="EMBL" id="AAP58710.1"/>
    </source>
</evidence>
<proteinExistence type="predicted"/>
<keyword evidence="2" id="KW-1185">Reference proteome</keyword>
<name>Q7Y5H4_9CAUD</name>
<reference evidence="1 2" key="1">
    <citation type="journal article" date="2003" name="J. Mol. Biol.">
        <title>Genome of Xanthomonas oryzae bacteriophage Xp10: an odd T-odd phage.</title>
        <authorList>
            <person name="Yuzenkova J."/>
            <person name="Nechaev S."/>
            <person name="Berlin J."/>
            <person name="Rogulja D."/>
            <person name="Kuznedelov K."/>
            <person name="Inman R."/>
            <person name="Mushegian A."/>
            <person name="Severinov K."/>
        </authorList>
    </citation>
    <scope>NUCLEOTIDE SEQUENCE</scope>
</reference>
<accession>Q7Y5H4</accession>
<organism evidence="1 2">
    <name type="scientific">Xanthomonas phage Xp10</name>
    <dbReference type="NCBI Taxonomy" id="2907956"/>
    <lineage>
        <taxon>Viruses</taxon>
        <taxon>Duplodnaviria</taxon>
        <taxon>Heunggongvirae</taxon>
        <taxon>Uroviricota</taxon>
        <taxon>Caudoviricetes</taxon>
        <taxon>Xipdecavirus</taxon>
        <taxon>Xipdecavirus Xp10</taxon>
    </lineage>
</organism>
<protein>
    <submittedName>
        <fullName evidence="1">42L</fullName>
    </submittedName>
</protein>
<evidence type="ECO:0000313" key="2">
    <source>
        <dbReference type="Proteomes" id="UP000001774"/>
    </source>
</evidence>
<dbReference type="GeneID" id="2648391"/>
<sequence length="50" mass="5630">MTPIFGKRYPAPAGEATAYVTSSEELAEVRAQRELEALYEKLLEGEDRDK</sequence>
<dbReference type="EMBL" id="AY299121">
    <property type="protein sequence ID" value="AAP58710.1"/>
    <property type="molecule type" value="Genomic_DNA"/>
</dbReference>
<dbReference type="Proteomes" id="UP000001774">
    <property type="component" value="Segment"/>
</dbReference>